<dbReference type="SUPFAM" id="SSF53383">
    <property type="entry name" value="PLP-dependent transferases"/>
    <property type="match status" value="1"/>
</dbReference>
<evidence type="ECO:0000256" key="2">
    <source>
        <dbReference type="ARBA" id="ARBA00006490"/>
    </source>
</evidence>
<evidence type="ECO:0000256" key="8">
    <source>
        <dbReference type="ARBA" id="ARBA00023014"/>
    </source>
</evidence>
<dbReference type="PROSITE" id="PS00595">
    <property type="entry name" value="AA_TRANSFER_CLASS_5"/>
    <property type="match status" value="1"/>
</dbReference>
<dbReference type="InterPro" id="IPR016454">
    <property type="entry name" value="Cysteine_dSase"/>
</dbReference>
<evidence type="ECO:0000256" key="4">
    <source>
        <dbReference type="ARBA" id="ARBA00022679"/>
    </source>
</evidence>
<dbReference type="InterPro" id="IPR015424">
    <property type="entry name" value="PyrdxlP-dep_Trfase"/>
</dbReference>
<reference evidence="12 13" key="1">
    <citation type="submission" date="2023-12" db="EMBL/GenBank/DDBJ databases">
        <title>Novel species of the genus Arcicella isolated from rivers.</title>
        <authorList>
            <person name="Lu H."/>
        </authorList>
    </citation>
    <scope>NUCLEOTIDE SEQUENCE [LARGE SCALE GENOMIC DNA]</scope>
    <source>
        <strain evidence="12 13">DC2W</strain>
    </source>
</reference>
<dbReference type="InterPro" id="IPR015421">
    <property type="entry name" value="PyrdxlP-dep_Trfase_major"/>
</dbReference>
<proteinExistence type="inferred from homology"/>
<dbReference type="InterPro" id="IPR015422">
    <property type="entry name" value="PyrdxlP-dep_Trfase_small"/>
</dbReference>
<sequence>MKYPIYLDYNATCPVDPRVLEAMLPYFTEHFGNAASRSHLLGWTAKDAVETAREQIAELIQANPKEIVFTSGATEANNLALKGVFESIFPHKKHIITVQTEHKAVLDVCLHLEKLGAEITYLQPDEFGSVTIEQIEKAIRPETFLISIMYANNEIGTIQEIEAIGTLAQKHKILFHTDATQAVGKVQIDVKSAKIDLLSLSGHKLYGPKGIGALYISRNLKNQDLVAQMDGGKHERGFRSGTLNVPAIVGLGKACEIANAELFNESITLSKLRDCLELGILSKVKGTKVNGNTNNRLPNVTNISFEGVDGELLLSSFRDIAVSSGSACTSASVEPSHVLKSIGVADKLAYSSIRFSLGRFTTQAEIDFTIQYVKEVVESLRA</sequence>
<dbReference type="InterPro" id="IPR000192">
    <property type="entry name" value="Aminotrans_V_dom"/>
</dbReference>
<dbReference type="Gene3D" id="3.90.1150.10">
    <property type="entry name" value="Aspartate Aminotransferase, domain 1"/>
    <property type="match status" value="1"/>
</dbReference>
<feature type="domain" description="Aminotransferase class V" evidence="11">
    <location>
        <begin position="5"/>
        <end position="367"/>
    </location>
</feature>
<keyword evidence="13" id="KW-1185">Reference proteome</keyword>
<keyword evidence="7" id="KW-0408">Iron</keyword>
<dbReference type="Proteomes" id="UP001303899">
    <property type="component" value="Unassembled WGS sequence"/>
</dbReference>
<evidence type="ECO:0000256" key="10">
    <source>
        <dbReference type="RuleBase" id="RU004504"/>
    </source>
</evidence>
<dbReference type="PANTHER" id="PTHR11601">
    <property type="entry name" value="CYSTEINE DESULFURYLASE FAMILY MEMBER"/>
    <property type="match status" value="1"/>
</dbReference>
<dbReference type="EC" id="2.8.1.7" evidence="3"/>
<dbReference type="InterPro" id="IPR020578">
    <property type="entry name" value="Aminotrans_V_PyrdxlP_BS"/>
</dbReference>
<dbReference type="RefSeq" id="WP_323324995.1">
    <property type="nucleotide sequence ID" value="NZ_JAYGIL010000002.1"/>
</dbReference>
<dbReference type="PIRSF" id="PIRSF005572">
    <property type="entry name" value="NifS"/>
    <property type="match status" value="1"/>
</dbReference>
<dbReference type="Gene3D" id="3.40.640.10">
    <property type="entry name" value="Type I PLP-dependent aspartate aminotransferase-like (Major domain)"/>
    <property type="match status" value="1"/>
</dbReference>
<comment type="similarity">
    <text evidence="2">Belongs to the class-V pyridoxal-phosphate-dependent aminotransferase family. NifS/IscS subfamily.</text>
</comment>
<evidence type="ECO:0000259" key="11">
    <source>
        <dbReference type="Pfam" id="PF00266"/>
    </source>
</evidence>
<protein>
    <recommendedName>
        <fullName evidence="3">cysteine desulfurase</fullName>
        <ecNumber evidence="3">2.8.1.7</ecNumber>
    </recommendedName>
</protein>
<organism evidence="12 13">
    <name type="scientific">Arcicella gelida</name>
    <dbReference type="NCBI Taxonomy" id="2984195"/>
    <lineage>
        <taxon>Bacteria</taxon>
        <taxon>Pseudomonadati</taxon>
        <taxon>Bacteroidota</taxon>
        <taxon>Cytophagia</taxon>
        <taxon>Cytophagales</taxon>
        <taxon>Flectobacillaceae</taxon>
        <taxon>Arcicella</taxon>
    </lineage>
</organism>
<accession>A0ABU5RZ07</accession>
<name>A0ABU5RZ07_9BACT</name>
<comment type="catalytic activity">
    <reaction evidence="9">
        <text>(sulfur carrier)-H + L-cysteine = (sulfur carrier)-SH + L-alanine</text>
        <dbReference type="Rhea" id="RHEA:43892"/>
        <dbReference type="Rhea" id="RHEA-COMP:14737"/>
        <dbReference type="Rhea" id="RHEA-COMP:14739"/>
        <dbReference type="ChEBI" id="CHEBI:29917"/>
        <dbReference type="ChEBI" id="CHEBI:35235"/>
        <dbReference type="ChEBI" id="CHEBI:57972"/>
        <dbReference type="ChEBI" id="CHEBI:64428"/>
        <dbReference type="EC" id="2.8.1.7"/>
    </reaction>
</comment>
<comment type="caution">
    <text evidence="12">The sequence shown here is derived from an EMBL/GenBank/DDBJ whole genome shotgun (WGS) entry which is preliminary data.</text>
</comment>
<evidence type="ECO:0000313" key="12">
    <source>
        <dbReference type="EMBL" id="MEA5401396.1"/>
    </source>
</evidence>
<evidence type="ECO:0000256" key="6">
    <source>
        <dbReference type="ARBA" id="ARBA00022898"/>
    </source>
</evidence>
<gene>
    <name evidence="12" type="ORF">VB776_00625</name>
</gene>
<dbReference type="PANTHER" id="PTHR11601:SF34">
    <property type="entry name" value="CYSTEINE DESULFURASE"/>
    <property type="match status" value="1"/>
</dbReference>
<evidence type="ECO:0000313" key="13">
    <source>
        <dbReference type="Proteomes" id="UP001303899"/>
    </source>
</evidence>
<evidence type="ECO:0000256" key="1">
    <source>
        <dbReference type="ARBA" id="ARBA00001933"/>
    </source>
</evidence>
<dbReference type="NCBIfam" id="NF002806">
    <property type="entry name" value="PRK02948.1"/>
    <property type="match status" value="1"/>
</dbReference>
<evidence type="ECO:0000256" key="7">
    <source>
        <dbReference type="ARBA" id="ARBA00023004"/>
    </source>
</evidence>
<keyword evidence="6" id="KW-0663">Pyridoxal phosphate</keyword>
<evidence type="ECO:0000256" key="9">
    <source>
        <dbReference type="ARBA" id="ARBA00050776"/>
    </source>
</evidence>
<keyword evidence="4" id="KW-0808">Transferase</keyword>
<dbReference type="Pfam" id="PF00266">
    <property type="entry name" value="Aminotran_5"/>
    <property type="match status" value="1"/>
</dbReference>
<keyword evidence="8" id="KW-0411">Iron-sulfur</keyword>
<evidence type="ECO:0000256" key="3">
    <source>
        <dbReference type="ARBA" id="ARBA00012239"/>
    </source>
</evidence>
<dbReference type="EMBL" id="JAYGIL010000002">
    <property type="protein sequence ID" value="MEA5401396.1"/>
    <property type="molecule type" value="Genomic_DNA"/>
</dbReference>
<evidence type="ECO:0000256" key="5">
    <source>
        <dbReference type="ARBA" id="ARBA00022723"/>
    </source>
</evidence>
<comment type="cofactor">
    <cofactor evidence="1 10">
        <name>pyridoxal 5'-phosphate</name>
        <dbReference type="ChEBI" id="CHEBI:597326"/>
    </cofactor>
</comment>
<keyword evidence="5" id="KW-0479">Metal-binding</keyword>